<evidence type="ECO:0000313" key="2">
    <source>
        <dbReference type="EMBL" id="TWT69727.1"/>
    </source>
</evidence>
<dbReference type="InterPro" id="IPR052715">
    <property type="entry name" value="RAYT_transposase"/>
</dbReference>
<protein>
    <submittedName>
        <fullName evidence="2">Transposase IS200 like protein</fullName>
    </submittedName>
</protein>
<comment type="caution">
    <text evidence="2">The sequence shown here is derived from an EMBL/GenBank/DDBJ whole genome shotgun (WGS) entry which is preliminary data.</text>
</comment>
<accession>A0A5C5Y270</accession>
<organism evidence="2 3">
    <name type="scientific">Crateriforma conspicua</name>
    <dbReference type="NCBI Taxonomy" id="2527996"/>
    <lineage>
        <taxon>Bacteria</taxon>
        <taxon>Pseudomonadati</taxon>
        <taxon>Planctomycetota</taxon>
        <taxon>Planctomycetia</taxon>
        <taxon>Planctomycetales</taxon>
        <taxon>Planctomycetaceae</taxon>
        <taxon>Crateriforma</taxon>
    </lineage>
</organism>
<dbReference type="SUPFAM" id="SSF143422">
    <property type="entry name" value="Transposase IS200-like"/>
    <property type="match status" value="1"/>
</dbReference>
<evidence type="ECO:0000259" key="1">
    <source>
        <dbReference type="SMART" id="SM01321"/>
    </source>
</evidence>
<dbReference type="SMART" id="SM01321">
    <property type="entry name" value="Y1_Tnp"/>
    <property type="match status" value="1"/>
</dbReference>
<dbReference type="Proteomes" id="UP000317238">
    <property type="component" value="Unassembled WGS sequence"/>
</dbReference>
<keyword evidence="3" id="KW-1185">Reference proteome</keyword>
<dbReference type="GO" id="GO:0004803">
    <property type="term" value="F:transposase activity"/>
    <property type="evidence" value="ECO:0007669"/>
    <property type="project" value="InterPro"/>
</dbReference>
<dbReference type="InterPro" id="IPR002686">
    <property type="entry name" value="Transposase_17"/>
</dbReference>
<dbReference type="GO" id="GO:0006313">
    <property type="term" value="P:DNA transposition"/>
    <property type="evidence" value="ECO:0007669"/>
    <property type="project" value="InterPro"/>
</dbReference>
<feature type="domain" description="Transposase IS200-like" evidence="1">
    <location>
        <begin position="101"/>
        <end position="206"/>
    </location>
</feature>
<reference evidence="2 3" key="1">
    <citation type="submission" date="2019-02" db="EMBL/GenBank/DDBJ databases">
        <title>Deep-cultivation of Planctomycetes and their phenomic and genomic characterization uncovers novel biology.</title>
        <authorList>
            <person name="Wiegand S."/>
            <person name="Jogler M."/>
            <person name="Boedeker C."/>
            <person name="Pinto D."/>
            <person name="Vollmers J."/>
            <person name="Rivas-Marin E."/>
            <person name="Kohn T."/>
            <person name="Peeters S.H."/>
            <person name="Heuer A."/>
            <person name="Rast P."/>
            <person name="Oberbeckmann S."/>
            <person name="Bunk B."/>
            <person name="Jeske O."/>
            <person name="Meyerdierks A."/>
            <person name="Storesund J.E."/>
            <person name="Kallscheuer N."/>
            <person name="Luecker S."/>
            <person name="Lage O.M."/>
            <person name="Pohl T."/>
            <person name="Merkel B.J."/>
            <person name="Hornburger P."/>
            <person name="Mueller R.-W."/>
            <person name="Bruemmer F."/>
            <person name="Labrenz M."/>
            <person name="Spormann A.M."/>
            <person name="Op Den Camp H."/>
            <person name="Overmann J."/>
            <person name="Amann R."/>
            <person name="Jetten M.S.M."/>
            <person name="Mascher T."/>
            <person name="Medema M.H."/>
            <person name="Devos D.P."/>
            <person name="Kaster A.-K."/>
            <person name="Ovreas L."/>
            <person name="Rohde M."/>
            <person name="Galperin M.Y."/>
            <person name="Jogler C."/>
        </authorList>
    </citation>
    <scope>NUCLEOTIDE SEQUENCE [LARGE SCALE GENOMIC DNA]</scope>
    <source>
        <strain evidence="2 3">Pan14r</strain>
    </source>
</reference>
<gene>
    <name evidence="2" type="ORF">Pan14r_20190</name>
</gene>
<proteinExistence type="predicted"/>
<dbReference type="PANTHER" id="PTHR36966">
    <property type="entry name" value="REP-ASSOCIATED TYROSINE TRANSPOSASE"/>
    <property type="match status" value="1"/>
</dbReference>
<dbReference type="AlphaFoldDB" id="A0A5C5Y270"/>
<name>A0A5C5Y270_9PLAN</name>
<sequence>MTDPENFEEIGHVLDRDADIEISTHARPHWAQAGTITFITLRLIDSIPKKVITRWDQLRCEFIARILPAPTDDWRADRDRLPDASRKAFDKQFKRLREDTLDSCLGQCPLRDPIAAQIVLDALKFFDGDRYLLGDTIIMPNHVHLLVVFRDANAMRKQCTSSMRYTAWRINDHLGRQGHLWQSEPFDHLVRNEKQLEYLRDYIEDNPTKAKLTQGEFLYRRSDRAF</sequence>
<dbReference type="GO" id="GO:0043565">
    <property type="term" value="F:sequence-specific DNA binding"/>
    <property type="evidence" value="ECO:0007669"/>
    <property type="project" value="TreeGrafter"/>
</dbReference>
<dbReference type="RefSeq" id="WP_146439007.1">
    <property type="nucleotide sequence ID" value="NZ_SJPL01000001.1"/>
</dbReference>
<dbReference type="InterPro" id="IPR036515">
    <property type="entry name" value="Transposase_17_sf"/>
</dbReference>
<dbReference type="PANTHER" id="PTHR36966:SF1">
    <property type="entry name" value="REP-ASSOCIATED TYROSINE TRANSPOSASE"/>
    <property type="match status" value="1"/>
</dbReference>
<dbReference type="Gene3D" id="3.30.70.1290">
    <property type="entry name" value="Transposase IS200-like"/>
    <property type="match status" value="1"/>
</dbReference>
<dbReference type="EMBL" id="SJPL01000001">
    <property type="protein sequence ID" value="TWT69727.1"/>
    <property type="molecule type" value="Genomic_DNA"/>
</dbReference>
<dbReference type="OrthoDB" id="9794403at2"/>
<evidence type="ECO:0000313" key="3">
    <source>
        <dbReference type="Proteomes" id="UP000317238"/>
    </source>
</evidence>